<keyword evidence="2 7" id="KW-0963">Cytoplasm</keyword>
<dbReference type="CDD" id="cd04455">
    <property type="entry name" value="S1_NusA"/>
    <property type="match status" value="1"/>
</dbReference>
<keyword evidence="6 7" id="KW-0804">Transcription</keyword>
<protein>
    <recommendedName>
        <fullName evidence="7">Transcription termination/antitermination protein NusA</fullName>
    </recommendedName>
</protein>
<dbReference type="AlphaFoldDB" id="A0A1F7UMX1"/>
<evidence type="ECO:0000259" key="9">
    <source>
        <dbReference type="Pfam" id="PF08529"/>
    </source>
</evidence>
<dbReference type="InterPro" id="IPR009019">
    <property type="entry name" value="KH_sf_prok-type"/>
</dbReference>
<comment type="subunit">
    <text evidence="7">Monomer. Binds directly to the core enzyme of the DNA-dependent RNA polymerase and to nascent RNA.</text>
</comment>
<dbReference type="PANTHER" id="PTHR22648">
    <property type="entry name" value="TRANSCRIPTION TERMINATION FACTOR NUSA"/>
    <property type="match status" value="1"/>
</dbReference>
<dbReference type="CDD" id="cd22529">
    <property type="entry name" value="KH-II_NusA_rpt2"/>
    <property type="match status" value="1"/>
</dbReference>
<comment type="function">
    <text evidence="7">Participates in both transcription termination and antitermination.</text>
</comment>
<dbReference type="InterPro" id="IPR010213">
    <property type="entry name" value="TF_NusA"/>
</dbReference>
<evidence type="ECO:0000313" key="12">
    <source>
        <dbReference type="EMBL" id="OGL79612.1"/>
    </source>
</evidence>
<dbReference type="Pfam" id="PF08529">
    <property type="entry name" value="NusA_N"/>
    <property type="match status" value="1"/>
</dbReference>
<evidence type="ECO:0000256" key="1">
    <source>
        <dbReference type="ARBA" id="ARBA00022472"/>
    </source>
</evidence>
<dbReference type="Proteomes" id="UP000176603">
    <property type="component" value="Unassembled WGS sequence"/>
</dbReference>
<dbReference type="Pfam" id="PF26594">
    <property type="entry name" value="KH_NusA_2nd"/>
    <property type="match status" value="1"/>
</dbReference>
<dbReference type="InterPro" id="IPR030842">
    <property type="entry name" value="TF_NusA_bacterial"/>
</dbReference>
<dbReference type="GO" id="GO:0003723">
    <property type="term" value="F:RNA binding"/>
    <property type="evidence" value="ECO:0007669"/>
    <property type="project" value="UniProtKB-UniRule"/>
</dbReference>
<feature type="domain" description="Transcription factor NusA N-terminal" evidence="9">
    <location>
        <begin position="5"/>
        <end position="177"/>
    </location>
</feature>
<dbReference type="InterPro" id="IPR025249">
    <property type="entry name" value="TF_NusA_KH_1st"/>
</dbReference>
<evidence type="ECO:0000313" key="13">
    <source>
        <dbReference type="Proteomes" id="UP000176603"/>
    </source>
</evidence>
<feature type="domain" description="Transcription factor NusA first KH" evidence="10">
    <location>
        <begin position="252"/>
        <end position="329"/>
    </location>
</feature>
<keyword evidence="1 7" id="KW-0806">Transcription termination</keyword>
<dbReference type="FunFam" id="3.30.300.20:FF:000002">
    <property type="entry name" value="Transcription termination/antitermination protein NusA"/>
    <property type="match status" value="1"/>
</dbReference>
<dbReference type="InterPro" id="IPR036555">
    <property type="entry name" value="NusA_N_sf"/>
</dbReference>
<dbReference type="SUPFAM" id="SSF69705">
    <property type="entry name" value="Transcription factor NusA, N-terminal domain"/>
    <property type="match status" value="1"/>
</dbReference>
<dbReference type="Pfam" id="PF13184">
    <property type="entry name" value="KH_NusA_1st"/>
    <property type="match status" value="1"/>
</dbReference>
<dbReference type="EMBL" id="MGEH01000004">
    <property type="protein sequence ID" value="OGL79612.1"/>
    <property type="molecule type" value="Genomic_DNA"/>
</dbReference>
<evidence type="ECO:0000256" key="2">
    <source>
        <dbReference type="ARBA" id="ARBA00022490"/>
    </source>
</evidence>
<dbReference type="Gene3D" id="3.30.1480.10">
    <property type="entry name" value="NusA, N-terminal domain"/>
    <property type="match status" value="1"/>
</dbReference>
<dbReference type="Gene3D" id="2.40.50.140">
    <property type="entry name" value="Nucleic acid-binding proteins"/>
    <property type="match status" value="1"/>
</dbReference>
<keyword evidence="4 7" id="KW-0694">RNA-binding</keyword>
<reference evidence="12 13" key="1">
    <citation type="journal article" date="2016" name="Nat. Commun.">
        <title>Thousands of microbial genomes shed light on interconnected biogeochemical processes in an aquifer system.</title>
        <authorList>
            <person name="Anantharaman K."/>
            <person name="Brown C.T."/>
            <person name="Hug L.A."/>
            <person name="Sharon I."/>
            <person name="Castelle C.J."/>
            <person name="Probst A.J."/>
            <person name="Thomas B.C."/>
            <person name="Singh A."/>
            <person name="Wilkins M.J."/>
            <person name="Karaoz U."/>
            <person name="Brodie E.L."/>
            <person name="Williams K.H."/>
            <person name="Hubbard S.S."/>
            <person name="Banfield J.F."/>
        </authorList>
    </citation>
    <scope>NUCLEOTIDE SEQUENCE [LARGE SCALE GENOMIC DNA]</scope>
</reference>
<dbReference type="InterPro" id="IPR013735">
    <property type="entry name" value="TF_NusA_N"/>
</dbReference>
<evidence type="ECO:0000256" key="8">
    <source>
        <dbReference type="SAM" id="MobiDB-lite"/>
    </source>
</evidence>
<evidence type="ECO:0000256" key="5">
    <source>
        <dbReference type="ARBA" id="ARBA00023015"/>
    </source>
</evidence>
<dbReference type="STRING" id="1802399.A3E39_00615"/>
<dbReference type="FunFam" id="3.30.300.20:FF:000005">
    <property type="entry name" value="Transcription termination/antitermination protein NusA"/>
    <property type="match status" value="1"/>
</dbReference>
<evidence type="ECO:0000259" key="10">
    <source>
        <dbReference type="Pfam" id="PF13184"/>
    </source>
</evidence>
<dbReference type="SUPFAM" id="SSF50249">
    <property type="entry name" value="Nucleic acid-binding proteins"/>
    <property type="match status" value="1"/>
</dbReference>
<dbReference type="InterPro" id="IPR012340">
    <property type="entry name" value="NA-bd_OB-fold"/>
</dbReference>
<dbReference type="GO" id="GO:0006353">
    <property type="term" value="P:DNA-templated transcription termination"/>
    <property type="evidence" value="ECO:0007669"/>
    <property type="project" value="UniProtKB-UniRule"/>
</dbReference>
<dbReference type="CDD" id="cd02134">
    <property type="entry name" value="KH-II_NusA_rpt1"/>
    <property type="match status" value="1"/>
</dbReference>
<keyword evidence="3 7" id="KW-0889">Transcription antitermination</keyword>
<dbReference type="GO" id="GO:0031564">
    <property type="term" value="P:transcription antitermination"/>
    <property type="evidence" value="ECO:0007669"/>
    <property type="project" value="UniProtKB-UniRule"/>
</dbReference>
<evidence type="ECO:0000256" key="7">
    <source>
        <dbReference type="HAMAP-Rule" id="MF_00945"/>
    </source>
</evidence>
<evidence type="ECO:0000256" key="3">
    <source>
        <dbReference type="ARBA" id="ARBA00022814"/>
    </source>
</evidence>
<name>A0A1F7UMX1_9BACT</name>
<dbReference type="PANTHER" id="PTHR22648:SF0">
    <property type="entry name" value="TRANSCRIPTION TERMINATION_ANTITERMINATION PROTEIN NUSA"/>
    <property type="match status" value="1"/>
</dbReference>
<dbReference type="GO" id="GO:0003700">
    <property type="term" value="F:DNA-binding transcription factor activity"/>
    <property type="evidence" value="ECO:0007669"/>
    <property type="project" value="InterPro"/>
</dbReference>
<keyword evidence="5 7" id="KW-0805">Transcription regulation</keyword>
<comment type="caution">
    <text evidence="12">The sequence shown here is derived from an EMBL/GenBank/DDBJ whole genome shotgun (WGS) entry which is preliminary data.</text>
</comment>
<dbReference type="InterPro" id="IPR015946">
    <property type="entry name" value="KH_dom-like_a/b"/>
</dbReference>
<dbReference type="NCBIfam" id="TIGR01953">
    <property type="entry name" value="NusA"/>
    <property type="match status" value="1"/>
</dbReference>
<dbReference type="Gene3D" id="3.30.300.20">
    <property type="match status" value="2"/>
</dbReference>
<gene>
    <name evidence="7" type="primary">nusA</name>
    <name evidence="12" type="ORF">A3E39_00615</name>
</gene>
<sequence>MASPISQAIKQICDEKNIPMESVQETIESALAAAYRKDFGNKNQNIKVEFDPEKYDGATAGIRVFDVKAVVEDMELPDDYFKKFDESSIAKRQEMIRPFPVRPVATPADGSAAVSEEDQFKFNPKTMIMLRDARDIKPDAAVGEEIRVELSIPAAFGRMAAQTAKQVIMQKLREAERGVIFSDFKGREGELMNVTVQRREGRIVLIDLGRATGILLPEDQIEMERYYPGTRLKALLREVVMTPKGPEIRLSRSSSELVAALFAQEIPEVANGIVQLKAIAREAGSRTKVAVTTNDDAIDPIGSCIGQRGTRIQSVIRELGGEKVDVVLWSEDVSEYIANALSPAKVTNVELRQADHLASVTVLGDQLSLAIGKGGQNVRLAAKLTNWKITIVEEGGKALADSDVGEIVQAALESKLDENGEKAETADQADLKASE</sequence>
<organism evidence="12 13">
    <name type="scientific">Candidatus Uhrbacteria bacterium RIFCSPHIGHO2_12_FULL_60_25</name>
    <dbReference type="NCBI Taxonomy" id="1802399"/>
    <lineage>
        <taxon>Bacteria</taxon>
        <taxon>Candidatus Uhriibacteriota</taxon>
    </lineage>
</organism>
<comment type="subcellular location">
    <subcellularLocation>
        <location evidence="7">Cytoplasm</location>
    </subcellularLocation>
</comment>
<dbReference type="GO" id="GO:0005829">
    <property type="term" value="C:cytosol"/>
    <property type="evidence" value="ECO:0007669"/>
    <property type="project" value="TreeGrafter"/>
</dbReference>
<accession>A0A1F7UMX1</accession>
<evidence type="ECO:0000256" key="6">
    <source>
        <dbReference type="ARBA" id="ARBA00023163"/>
    </source>
</evidence>
<comment type="similarity">
    <text evidence="7">Belongs to the NusA family.</text>
</comment>
<evidence type="ECO:0000256" key="4">
    <source>
        <dbReference type="ARBA" id="ARBA00022884"/>
    </source>
</evidence>
<dbReference type="SUPFAM" id="SSF54814">
    <property type="entry name" value="Prokaryotic type KH domain (KH-domain type II)"/>
    <property type="match status" value="2"/>
</dbReference>
<proteinExistence type="inferred from homology"/>
<evidence type="ECO:0000259" key="11">
    <source>
        <dbReference type="Pfam" id="PF26594"/>
    </source>
</evidence>
<dbReference type="InterPro" id="IPR058582">
    <property type="entry name" value="KH_NusA_2nd"/>
</dbReference>
<dbReference type="HAMAP" id="MF_00945_B">
    <property type="entry name" value="NusA_B"/>
    <property type="match status" value="1"/>
</dbReference>
<feature type="region of interest" description="Disordered" evidence="8">
    <location>
        <begin position="416"/>
        <end position="435"/>
    </location>
</feature>
<feature type="domain" description="NusA-like second KH" evidence="11">
    <location>
        <begin position="334"/>
        <end position="394"/>
    </location>
</feature>